<keyword evidence="1" id="KW-0929">Antimicrobial</keyword>
<dbReference type="GO" id="GO:0031640">
    <property type="term" value="P:killing of cells of another organism"/>
    <property type="evidence" value="ECO:0007669"/>
    <property type="project" value="UniProtKB-KW"/>
</dbReference>
<name>A0A0N0UNC7_9FLAO</name>
<dbReference type="InterPro" id="IPR036779">
    <property type="entry name" value="LysM_dom_sf"/>
</dbReference>
<dbReference type="STRING" id="1300348.I602_704"/>
<dbReference type="EMBL" id="LGBR01000001">
    <property type="protein sequence ID" value="KOY51144.1"/>
    <property type="molecule type" value="Genomic_DNA"/>
</dbReference>
<dbReference type="PANTHER" id="PTHR33308">
    <property type="entry name" value="PEPTIDOGLYCAN HYDROLASE FLGJ"/>
    <property type="match status" value="1"/>
</dbReference>
<dbReference type="InterPro" id="IPR018392">
    <property type="entry name" value="LysM"/>
</dbReference>
<keyword evidence="9" id="KW-1185">Reference proteome</keyword>
<evidence type="ECO:0000256" key="1">
    <source>
        <dbReference type="ARBA" id="ARBA00022529"/>
    </source>
</evidence>
<gene>
    <name evidence="6" type="ORF">I602_704</name>
    <name evidence="7" type="ORF">SAMN05444353_1074</name>
</gene>
<evidence type="ECO:0000259" key="5">
    <source>
        <dbReference type="PROSITE" id="PS51782"/>
    </source>
</evidence>
<dbReference type="Proteomes" id="UP000037716">
    <property type="component" value="Unassembled WGS sequence"/>
</dbReference>
<dbReference type="Proteomes" id="UP000183071">
    <property type="component" value="Unassembled WGS sequence"/>
</dbReference>
<evidence type="ECO:0000256" key="4">
    <source>
        <dbReference type="ARBA" id="ARBA00032108"/>
    </source>
</evidence>
<organism evidence="6 8">
    <name type="scientific">Polaribacter dokdonensis DSW-5</name>
    <dbReference type="NCBI Taxonomy" id="1300348"/>
    <lineage>
        <taxon>Bacteria</taxon>
        <taxon>Pseudomonadati</taxon>
        <taxon>Bacteroidota</taxon>
        <taxon>Flavobacteriia</taxon>
        <taxon>Flavobacteriales</taxon>
        <taxon>Flavobacteriaceae</taxon>
    </lineage>
</organism>
<evidence type="ECO:0000256" key="2">
    <source>
        <dbReference type="ARBA" id="ARBA00022638"/>
    </source>
</evidence>
<dbReference type="OrthoDB" id="977752at2"/>
<keyword evidence="3 7" id="KW-0378">Hydrolase</keyword>
<dbReference type="PROSITE" id="PS51257">
    <property type="entry name" value="PROKAR_LIPOPROTEIN"/>
    <property type="match status" value="1"/>
</dbReference>
<dbReference type="Gene3D" id="3.10.350.10">
    <property type="entry name" value="LysM domain"/>
    <property type="match status" value="1"/>
</dbReference>
<dbReference type="Gene3D" id="1.10.530.10">
    <property type="match status" value="1"/>
</dbReference>
<evidence type="ECO:0000256" key="3">
    <source>
        <dbReference type="ARBA" id="ARBA00022801"/>
    </source>
</evidence>
<reference evidence="6 8" key="1">
    <citation type="submission" date="2015-07" db="EMBL/GenBank/DDBJ databases">
        <title>Genome of Polaribacter dokdonenesis DSW-5, isolated from seawater off Dokdo in Korea.</title>
        <authorList>
            <person name="Yoon K."/>
            <person name="Song J.Y."/>
            <person name="Kim J.F."/>
        </authorList>
    </citation>
    <scope>NUCLEOTIDE SEQUENCE [LARGE SCALE GENOMIC DNA]</scope>
    <source>
        <strain evidence="6 8">DSW-5</strain>
    </source>
</reference>
<dbReference type="InterPro" id="IPR002901">
    <property type="entry name" value="MGlyc_endo_b_GlcNAc-like_dom"/>
</dbReference>
<reference evidence="7 9" key="2">
    <citation type="submission" date="2016-10" db="EMBL/GenBank/DDBJ databases">
        <authorList>
            <person name="Varghese N."/>
            <person name="Submissions S."/>
        </authorList>
    </citation>
    <scope>NUCLEOTIDE SEQUENCE [LARGE SCALE GENOMIC DNA]</scope>
    <source>
        <strain evidence="7 9">DSW-5</strain>
    </source>
</reference>
<evidence type="ECO:0000313" key="6">
    <source>
        <dbReference type="EMBL" id="KOY51144.1"/>
    </source>
</evidence>
<dbReference type="SMART" id="SM00257">
    <property type="entry name" value="LysM"/>
    <property type="match status" value="1"/>
</dbReference>
<evidence type="ECO:0000313" key="8">
    <source>
        <dbReference type="Proteomes" id="UP000037716"/>
    </source>
</evidence>
<dbReference type="PANTHER" id="PTHR33308:SF9">
    <property type="entry name" value="PEPTIDOGLYCAN HYDROLASE FLGJ"/>
    <property type="match status" value="1"/>
</dbReference>
<comment type="caution">
    <text evidence="6">The sequence shown here is derived from an EMBL/GenBank/DDBJ whole genome shotgun (WGS) entry which is preliminary data.</text>
</comment>
<dbReference type="EMBL" id="FNUE01000001">
    <property type="protein sequence ID" value="SEE17696.1"/>
    <property type="molecule type" value="Genomic_DNA"/>
</dbReference>
<sequence>MRIRFLLFLSVLFLLQSCGSKKGIVNKKNPGVVIVEPEPVELPSVNQKEIIKKLERKNPNLNKYTLAYIKKYAPIAVKEMHEYKIPASITLAQGILESGKGRSELALKSNNHFGIKCHKGWEGERVYHDDDEKGECFRKYLYPETSYNDHSLFLTRRKRYAFLFDYNIKDYKKWAYGLRKAGYATDKKYPVKLLKLIKDYHLYEFDKVKKGKYTKRIKDLNDGETFTKPIVIEKKASNLHTVKKGETLYSISRKYGISVKLIKRINSLSSNTISIGQQLIIKR</sequence>
<dbReference type="AlphaFoldDB" id="A0A0N0UNC7"/>
<dbReference type="CDD" id="cd00118">
    <property type="entry name" value="LysM"/>
    <property type="match status" value="1"/>
</dbReference>
<dbReference type="RefSeq" id="WP_053973363.1">
    <property type="nucleotide sequence ID" value="NZ_FNUE01000001.1"/>
</dbReference>
<feature type="domain" description="LysM" evidence="5">
    <location>
        <begin position="238"/>
        <end position="281"/>
    </location>
</feature>
<dbReference type="SMART" id="SM00047">
    <property type="entry name" value="LYZ2"/>
    <property type="match status" value="1"/>
</dbReference>
<dbReference type="InterPro" id="IPR051056">
    <property type="entry name" value="Glycosyl_Hydrolase_73"/>
</dbReference>
<dbReference type="SUPFAM" id="SSF54106">
    <property type="entry name" value="LysM domain"/>
    <property type="match status" value="1"/>
</dbReference>
<evidence type="ECO:0000313" key="9">
    <source>
        <dbReference type="Proteomes" id="UP000183071"/>
    </source>
</evidence>
<proteinExistence type="predicted"/>
<dbReference type="PATRIC" id="fig|1300348.6.peg.703"/>
<dbReference type="Pfam" id="PF01832">
    <property type="entry name" value="Glucosaminidase"/>
    <property type="match status" value="1"/>
</dbReference>
<evidence type="ECO:0000313" key="7">
    <source>
        <dbReference type="EMBL" id="SEE17696.1"/>
    </source>
</evidence>
<accession>A0A0N0UNC7</accession>
<dbReference type="PROSITE" id="PS51782">
    <property type="entry name" value="LYSM"/>
    <property type="match status" value="1"/>
</dbReference>
<protein>
    <recommendedName>
        <fullName evidence="4">Peptidoglycan hydrolase</fullName>
    </recommendedName>
</protein>
<dbReference type="GO" id="GO:0004040">
    <property type="term" value="F:amidase activity"/>
    <property type="evidence" value="ECO:0007669"/>
    <property type="project" value="InterPro"/>
</dbReference>
<keyword evidence="2" id="KW-0081">Bacteriolytic enzyme</keyword>
<dbReference type="Pfam" id="PF01476">
    <property type="entry name" value="LysM"/>
    <property type="match status" value="1"/>
</dbReference>
<dbReference type="GO" id="GO:0042742">
    <property type="term" value="P:defense response to bacterium"/>
    <property type="evidence" value="ECO:0007669"/>
    <property type="project" value="UniProtKB-KW"/>
</dbReference>